<sequence length="277" mass="32137">MEQEEDRLSNLPKIILHNILLRLPEEDATRTSVLSKAWLETWYTFPNLYFWDFQFIGKSTQPVEDIVDTKVIGMFPQPKKRNDFIDYVKSRLARFWKQGLAIKEFNLYVNCFELGYMSMDVDLWLKLASESGLEVLDLCNDIPDKDEGQGEFYVLPKSVIEAKSLTNQLVVDVEISVDYLDVCYMRELLQNIKHQNVLIMVSLLISKTTAVDATNPMLLDISSPPPRIKHMHLQRIHVPIDETLFLDISIVVDYFLLYGVPETISFSFDTSNRAFIE</sequence>
<comment type="caution">
    <text evidence="2">The sequence shown here is derived from an EMBL/GenBank/DDBJ whole genome shotgun (WGS) entry which is preliminary data.</text>
</comment>
<dbReference type="SUPFAM" id="SSF81383">
    <property type="entry name" value="F-box domain"/>
    <property type="match status" value="1"/>
</dbReference>
<dbReference type="InterPro" id="IPR001810">
    <property type="entry name" value="F-box_dom"/>
</dbReference>
<dbReference type="PANTHER" id="PTHR31639">
    <property type="entry name" value="F-BOX PROTEIN-LIKE"/>
    <property type="match status" value="1"/>
</dbReference>
<name>A0A392M7Q9_9FABA</name>
<keyword evidence="3" id="KW-1185">Reference proteome</keyword>
<dbReference type="Proteomes" id="UP000265520">
    <property type="component" value="Unassembled WGS sequence"/>
</dbReference>
<evidence type="ECO:0000313" key="2">
    <source>
        <dbReference type="EMBL" id="MCH82224.1"/>
    </source>
</evidence>
<evidence type="ECO:0000259" key="1">
    <source>
        <dbReference type="Pfam" id="PF00646"/>
    </source>
</evidence>
<proteinExistence type="predicted"/>
<dbReference type="InterPro" id="IPR036047">
    <property type="entry name" value="F-box-like_dom_sf"/>
</dbReference>
<dbReference type="PANTHER" id="PTHR31639:SF42">
    <property type="entry name" value="OS02G0160200 PROTEIN"/>
    <property type="match status" value="1"/>
</dbReference>
<protein>
    <submittedName>
        <fullName evidence="2">F-box/LRR-repeat protein</fullName>
    </submittedName>
</protein>
<feature type="domain" description="F-box" evidence="1">
    <location>
        <begin position="8"/>
        <end position="43"/>
    </location>
</feature>
<evidence type="ECO:0000313" key="3">
    <source>
        <dbReference type="Proteomes" id="UP000265520"/>
    </source>
</evidence>
<reference evidence="2 3" key="1">
    <citation type="journal article" date="2018" name="Front. Plant Sci.">
        <title>Red Clover (Trifolium pratense) and Zigzag Clover (T. medium) - A Picture of Genomic Similarities and Differences.</title>
        <authorList>
            <person name="Dluhosova J."/>
            <person name="Istvanek J."/>
            <person name="Nedelnik J."/>
            <person name="Repkova J."/>
        </authorList>
    </citation>
    <scope>NUCLEOTIDE SEQUENCE [LARGE SCALE GENOMIC DNA]</scope>
    <source>
        <strain evidence="3">cv. 10/8</strain>
        <tissue evidence="2">Leaf</tissue>
    </source>
</reference>
<organism evidence="2 3">
    <name type="scientific">Trifolium medium</name>
    <dbReference type="NCBI Taxonomy" id="97028"/>
    <lineage>
        <taxon>Eukaryota</taxon>
        <taxon>Viridiplantae</taxon>
        <taxon>Streptophyta</taxon>
        <taxon>Embryophyta</taxon>
        <taxon>Tracheophyta</taxon>
        <taxon>Spermatophyta</taxon>
        <taxon>Magnoliopsida</taxon>
        <taxon>eudicotyledons</taxon>
        <taxon>Gunneridae</taxon>
        <taxon>Pentapetalae</taxon>
        <taxon>rosids</taxon>
        <taxon>fabids</taxon>
        <taxon>Fabales</taxon>
        <taxon>Fabaceae</taxon>
        <taxon>Papilionoideae</taxon>
        <taxon>50 kb inversion clade</taxon>
        <taxon>NPAAA clade</taxon>
        <taxon>Hologalegina</taxon>
        <taxon>IRL clade</taxon>
        <taxon>Trifolieae</taxon>
        <taxon>Trifolium</taxon>
    </lineage>
</organism>
<dbReference type="AlphaFoldDB" id="A0A392M7Q9"/>
<accession>A0A392M7Q9</accession>
<feature type="non-terminal residue" evidence="2">
    <location>
        <position position="277"/>
    </location>
</feature>
<gene>
    <name evidence="2" type="ORF">A2U01_0003025</name>
</gene>
<dbReference type="EMBL" id="LXQA010003375">
    <property type="protein sequence ID" value="MCH82224.1"/>
    <property type="molecule type" value="Genomic_DNA"/>
</dbReference>
<dbReference type="Pfam" id="PF00646">
    <property type="entry name" value="F-box"/>
    <property type="match status" value="1"/>
</dbReference>